<dbReference type="Proteomes" id="UP000287033">
    <property type="component" value="Unassembled WGS sequence"/>
</dbReference>
<evidence type="ECO:0000313" key="1">
    <source>
        <dbReference type="EMBL" id="GCC36814.1"/>
    </source>
</evidence>
<dbReference type="AlphaFoldDB" id="A0A401T2I0"/>
<proteinExistence type="predicted"/>
<reference evidence="1 2" key="1">
    <citation type="journal article" date="2018" name="Nat. Ecol. Evol.">
        <title>Shark genomes provide insights into elasmobranch evolution and the origin of vertebrates.</title>
        <authorList>
            <person name="Hara Y"/>
            <person name="Yamaguchi K"/>
            <person name="Onimaru K"/>
            <person name="Kadota M"/>
            <person name="Koyanagi M"/>
            <person name="Keeley SD"/>
            <person name="Tatsumi K"/>
            <person name="Tanaka K"/>
            <person name="Motone F"/>
            <person name="Kageyama Y"/>
            <person name="Nozu R"/>
            <person name="Adachi N"/>
            <person name="Nishimura O"/>
            <person name="Nakagawa R"/>
            <person name="Tanegashima C"/>
            <person name="Kiyatake I"/>
            <person name="Matsumoto R"/>
            <person name="Murakumo K"/>
            <person name="Nishida K"/>
            <person name="Terakita A"/>
            <person name="Kuratani S"/>
            <person name="Sato K"/>
            <person name="Hyodo S Kuraku.S."/>
        </authorList>
    </citation>
    <scope>NUCLEOTIDE SEQUENCE [LARGE SCALE GENOMIC DNA]</scope>
</reference>
<evidence type="ECO:0000313" key="2">
    <source>
        <dbReference type="Proteomes" id="UP000287033"/>
    </source>
</evidence>
<comment type="caution">
    <text evidence="1">The sequence shown here is derived from an EMBL/GenBank/DDBJ whole genome shotgun (WGS) entry which is preliminary data.</text>
</comment>
<accession>A0A401T2I0</accession>
<gene>
    <name evidence="1" type="ORF">chiPu_0015314</name>
</gene>
<keyword evidence="2" id="KW-1185">Reference proteome</keyword>
<dbReference type="EMBL" id="BEZZ01000889">
    <property type="protein sequence ID" value="GCC36814.1"/>
    <property type="molecule type" value="Genomic_DNA"/>
</dbReference>
<sequence length="121" mass="13387">MGMSSLDHPQPRPVPVNRVMIMNKIPGRMEKPALFAQDVQRIIQMVNATLQDRFALCCMILPPEEVTKRQGQMVGQGGTGPVRICKNLSFSNNDAQLAERALQQLVNISDVQECKPKAGKS</sequence>
<protein>
    <submittedName>
        <fullName evidence="1">Uncharacterized protein</fullName>
    </submittedName>
</protein>
<organism evidence="1 2">
    <name type="scientific">Chiloscyllium punctatum</name>
    <name type="common">Brownbanded bambooshark</name>
    <name type="synonym">Hemiscyllium punctatum</name>
    <dbReference type="NCBI Taxonomy" id="137246"/>
    <lineage>
        <taxon>Eukaryota</taxon>
        <taxon>Metazoa</taxon>
        <taxon>Chordata</taxon>
        <taxon>Craniata</taxon>
        <taxon>Vertebrata</taxon>
        <taxon>Chondrichthyes</taxon>
        <taxon>Elasmobranchii</taxon>
        <taxon>Galeomorphii</taxon>
        <taxon>Galeoidea</taxon>
        <taxon>Orectolobiformes</taxon>
        <taxon>Hemiscylliidae</taxon>
        <taxon>Chiloscyllium</taxon>
    </lineage>
</organism>
<name>A0A401T2I0_CHIPU</name>